<keyword evidence="5" id="KW-1185">Reference proteome</keyword>
<proteinExistence type="predicted"/>
<dbReference type="PIRSF" id="PIRSF005962">
    <property type="entry name" value="Pept_M20D_amidohydro"/>
    <property type="match status" value="1"/>
</dbReference>
<evidence type="ECO:0000256" key="2">
    <source>
        <dbReference type="PIRSR" id="PIRSR005962-1"/>
    </source>
</evidence>
<keyword evidence="1 4" id="KW-0378">Hydrolase</keyword>
<comment type="cofactor">
    <cofactor evidence="2">
        <name>Mn(2+)</name>
        <dbReference type="ChEBI" id="CHEBI:29035"/>
    </cofactor>
    <text evidence="2">The Mn(2+) ion enhances activity.</text>
</comment>
<dbReference type="Proteomes" id="UP000255070">
    <property type="component" value="Unassembled WGS sequence"/>
</dbReference>
<feature type="binding site" evidence="2">
    <location>
        <position position="174"/>
    </location>
    <ligand>
        <name>Mn(2+)</name>
        <dbReference type="ChEBI" id="CHEBI:29035"/>
        <label>2</label>
    </ligand>
</feature>
<dbReference type="Pfam" id="PF01546">
    <property type="entry name" value="Peptidase_M20"/>
    <property type="match status" value="1"/>
</dbReference>
<feature type="domain" description="Peptidase M20 dimerisation" evidence="3">
    <location>
        <begin position="223"/>
        <end position="318"/>
    </location>
</feature>
<accession>A0A8B4S6R3</accession>
<protein>
    <submittedName>
        <fullName evidence="4">Uncharacterized hydrolase YxeP</fullName>
        <ecNumber evidence="4">3.-.-.-</ecNumber>
    </submittedName>
</protein>
<keyword evidence="2" id="KW-0464">Manganese</keyword>
<dbReference type="GO" id="GO:0050118">
    <property type="term" value="F:N-acetyldiaminopimelate deacetylase activity"/>
    <property type="evidence" value="ECO:0007669"/>
    <property type="project" value="UniProtKB-ARBA"/>
</dbReference>
<dbReference type="InterPro" id="IPR017439">
    <property type="entry name" value="Amidohydrolase"/>
</dbReference>
<feature type="binding site" evidence="2">
    <location>
        <position position="400"/>
    </location>
    <ligand>
        <name>Mn(2+)</name>
        <dbReference type="ChEBI" id="CHEBI:29035"/>
        <label>2</label>
    </ligand>
</feature>
<dbReference type="SUPFAM" id="SSF53187">
    <property type="entry name" value="Zn-dependent exopeptidases"/>
    <property type="match status" value="1"/>
</dbReference>
<reference evidence="4 5" key="1">
    <citation type="submission" date="2018-06" db="EMBL/GenBank/DDBJ databases">
        <authorList>
            <consortium name="Pathogen Informatics"/>
            <person name="Doyle S."/>
        </authorList>
    </citation>
    <scope>NUCLEOTIDE SEQUENCE [LARGE SCALE GENOMIC DNA]</scope>
    <source>
        <strain evidence="4 5">NCTC10698</strain>
    </source>
</reference>
<organism evidence="4 5">
    <name type="scientific">Comamonas testosteroni</name>
    <name type="common">Pseudomonas testosteroni</name>
    <dbReference type="NCBI Taxonomy" id="285"/>
    <lineage>
        <taxon>Bacteria</taxon>
        <taxon>Pseudomonadati</taxon>
        <taxon>Pseudomonadota</taxon>
        <taxon>Betaproteobacteria</taxon>
        <taxon>Burkholderiales</taxon>
        <taxon>Comamonadaceae</taxon>
        <taxon>Comamonas</taxon>
    </lineage>
</organism>
<evidence type="ECO:0000256" key="1">
    <source>
        <dbReference type="ARBA" id="ARBA00022801"/>
    </source>
</evidence>
<evidence type="ECO:0000259" key="3">
    <source>
        <dbReference type="Pfam" id="PF07687"/>
    </source>
</evidence>
<dbReference type="SUPFAM" id="SSF55031">
    <property type="entry name" value="Bacterial exopeptidase dimerisation domain"/>
    <property type="match status" value="1"/>
</dbReference>
<dbReference type="CDD" id="cd05666">
    <property type="entry name" value="M20_Acy1-like"/>
    <property type="match status" value="1"/>
</dbReference>
<dbReference type="FunFam" id="3.30.70.360:FF:000001">
    <property type="entry name" value="N-acetyldiaminopimelate deacetylase"/>
    <property type="match status" value="1"/>
</dbReference>
<dbReference type="InterPro" id="IPR036264">
    <property type="entry name" value="Bact_exopeptidase_dim_dom"/>
</dbReference>
<dbReference type="EC" id="3.-.-.-" evidence="4"/>
<name>A0A8B4S6R3_COMTE</name>
<evidence type="ECO:0000313" key="4">
    <source>
        <dbReference type="EMBL" id="SUY78812.1"/>
    </source>
</evidence>
<dbReference type="NCBIfam" id="TIGR01891">
    <property type="entry name" value="amidohydrolases"/>
    <property type="match status" value="1"/>
</dbReference>
<sequence length="431" mass="46708">MMGVLLLKCCGHRQARNACLPRQLQHWVLRGPCMRSTPDITPHLGTLLSFRRDLHANPELKYEEHRTGDKVAAYLTALGLTVHRGLGQTGIVASIYGKGRSKDNPGRSIGIRADMDALPVTEINTFGHISQNKGRMHACGHDGHTTMLLGAATTLAQQPDFDGTVHLIFQPAEEGGAGAKAMMDDGLFDKFPCEAVFALHNWPSLPAGQMAVRVGPIMASTLRFQIRVHGKGGHAAMPHTTLDPIPVACAIVSQLQTLVSRSTDPLDSAVLTVGKITSGTVENIIPDDAIIAGTVRTLKKETREMFVEGLKRISSHVAAAHLCTAEFTLRPGAYPNTTNHAREAKFMAAVMREMVGDDNAFDDVLPAMTSEDFGFMLEAVPGAYGWIGNAKGDQPGVSLHNPAYDFNDDNIGRGSRFWDLLARRYFEQPAA</sequence>
<dbReference type="PANTHER" id="PTHR11014">
    <property type="entry name" value="PEPTIDASE M20 FAMILY MEMBER"/>
    <property type="match status" value="1"/>
</dbReference>
<dbReference type="GO" id="GO:0019877">
    <property type="term" value="P:diaminopimelate biosynthetic process"/>
    <property type="evidence" value="ECO:0007669"/>
    <property type="project" value="UniProtKB-ARBA"/>
</dbReference>
<feature type="binding site" evidence="2">
    <location>
        <position position="200"/>
    </location>
    <ligand>
        <name>Mn(2+)</name>
        <dbReference type="ChEBI" id="CHEBI:29035"/>
        <label>2</label>
    </ligand>
</feature>
<dbReference type="Gene3D" id="3.40.630.10">
    <property type="entry name" value="Zn peptidases"/>
    <property type="match status" value="1"/>
</dbReference>
<dbReference type="InterPro" id="IPR011650">
    <property type="entry name" value="Peptidase_M20_dimer"/>
</dbReference>
<dbReference type="Pfam" id="PF07687">
    <property type="entry name" value="M20_dimer"/>
    <property type="match status" value="1"/>
</dbReference>
<dbReference type="InterPro" id="IPR002933">
    <property type="entry name" value="Peptidase_M20"/>
</dbReference>
<dbReference type="EMBL" id="UFXL01000001">
    <property type="protein sequence ID" value="SUY78812.1"/>
    <property type="molecule type" value="Genomic_DNA"/>
</dbReference>
<feature type="binding site" evidence="2">
    <location>
        <position position="141"/>
    </location>
    <ligand>
        <name>Mn(2+)</name>
        <dbReference type="ChEBI" id="CHEBI:29035"/>
        <label>2</label>
    </ligand>
</feature>
<comment type="caution">
    <text evidence="4">The sequence shown here is derived from an EMBL/GenBank/DDBJ whole genome shotgun (WGS) entry which is preliminary data.</text>
</comment>
<evidence type="ECO:0000313" key="5">
    <source>
        <dbReference type="Proteomes" id="UP000255070"/>
    </source>
</evidence>
<dbReference type="Gene3D" id="3.30.70.360">
    <property type="match status" value="1"/>
</dbReference>
<dbReference type="PANTHER" id="PTHR11014:SF63">
    <property type="entry name" value="METALLOPEPTIDASE, PUTATIVE (AFU_ORTHOLOGUE AFUA_6G09600)-RELATED"/>
    <property type="match status" value="1"/>
</dbReference>
<keyword evidence="2" id="KW-0479">Metal-binding</keyword>
<dbReference type="GO" id="GO:0046872">
    <property type="term" value="F:metal ion binding"/>
    <property type="evidence" value="ECO:0007669"/>
    <property type="project" value="UniProtKB-KW"/>
</dbReference>
<gene>
    <name evidence="4" type="primary">yxeP_2</name>
    <name evidence="4" type="ORF">NCTC10698_03741</name>
</gene>
<feature type="binding site" evidence="2">
    <location>
        <position position="139"/>
    </location>
    <ligand>
        <name>Mn(2+)</name>
        <dbReference type="ChEBI" id="CHEBI:29035"/>
        <label>2</label>
    </ligand>
</feature>
<dbReference type="AlphaFoldDB" id="A0A8B4S6R3"/>